<keyword evidence="3" id="KW-0812">Transmembrane</keyword>
<evidence type="ECO:0000259" key="4">
    <source>
        <dbReference type="SMART" id="SM00960"/>
    </source>
</evidence>
<evidence type="ECO:0000256" key="2">
    <source>
        <dbReference type="SAM" id="MobiDB-lite"/>
    </source>
</evidence>
<dbReference type="SMART" id="SM00960">
    <property type="entry name" value="Robl_LC7"/>
    <property type="match status" value="1"/>
</dbReference>
<reference evidence="5" key="1">
    <citation type="submission" date="2014-07" db="EMBL/GenBank/DDBJ databases">
        <title>Draft genome sequence of the yeast Pseudozyma antarctica JCM 10317 known as a producer of lipase B which used in a wide range of industrial applications.</title>
        <authorList>
            <person name="Morita T."/>
            <person name="Saika A."/>
            <person name="Koike H."/>
        </authorList>
    </citation>
    <scope>NUCLEOTIDE SEQUENCE</scope>
    <source>
        <strain evidence="5">JCM 10317</strain>
    </source>
</reference>
<dbReference type="SUPFAM" id="SSF103196">
    <property type="entry name" value="Roadblock/LC7 domain"/>
    <property type="match status" value="1"/>
</dbReference>
<dbReference type="PANTHER" id="PTHR10779">
    <property type="entry name" value="DYNEIN LIGHT CHAIN ROADBLOCK"/>
    <property type="match status" value="1"/>
</dbReference>
<proteinExistence type="inferred from homology"/>
<evidence type="ECO:0000313" key="6">
    <source>
        <dbReference type="Proteomes" id="UP000053758"/>
    </source>
</evidence>
<evidence type="ECO:0000313" key="5">
    <source>
        <dbReference type="EMBL" id="GAK68376.1"/>
    </source>
</evidence>
<dbReference type="InterPro" id="IPR004942">
    <property type="entry name" value="Roadblock/LAMTOR2_dom"/>
</dbReference>
<dbReference type="RefSeq" id="XP_014653430.1">
    <property type="nucleotide sequence ID" value="XM_014797944.1"/>
</dbReference>
<protein>
    <recommendedName>
        <fullName evidence="4">Roadblock/LAMTOR2 domain-containing protein</fullName>
    </recommendedName>
</protein>
<keyword evidence="6" id="KW-1185">Reference proteome</keyword>
<dbReference type="GeneID" id="26307422"/>
<feature type="domain" description="Roadblock/LAMTOR2" evidence="4">
    <location>
        <begin position="82"/>
        <end position="172"/>
    </location>
</feature>
<feature type="transmembrane region" description="Helical" evidence="3">
    <location>
        <begin position="16"/>
        <end position="37"/>
    </location>
</feature>
<feature type="compositionally biased region" description="Pro residues" evidence="2">
    <location>
        <begin position="60"/>
        <end position="70"/>
    </location>
</feature>
<gene>
    <name evidence="5" type="ORF">PAN0_076d6623</name>
</gene>
<comment type="similarity">
    <text evidence="1">Belongs to the GAMAD family.</text>
</comment>
<dbReference type="HOGENOM" id="CLU_113002_1_0_1"/>
<name>A0A081CNY0_PSEA2</name>
<dbReference type="Proteomes" id="UP000053758">
    <property type="component" value="Unassembled WGS sequence"/>
</dbReference>
<sequence>MWSDNQQSYRSLGSDFLGSCFATVIILPYFASGIHYIMTESRAHISIGETPVRPLSSSPLSPPRKSPMPPCSSSTSAPPAEIESRLTRLSTQPGVLGCLVLSRRDGLVIRSGGAMFDPSGPGANQRAEMLKSVTKLVRSSVDDLARDIKAIDQSKYEIMVTPNDKYLLVVLQVCLHKPAKMERRY</sequence>
<evidence type="ECO:0000256" key="3">
    <source>
        <dbReference type="SAM" id="Phobius"/>
    </source>
</evidence>
<feature type="region of interest" description="Disordered" evidence="2">
    <location>
        <begin position="50"/>
        <end position="81"/>
    </location>
</feature>
<dbReference type="Gene3D" id="3.30.450.30">
    <property type="entry name" value="Dynein light chain 2a, cytoplasmic"/>
    <property type="match status" value="1"/>
</dbReference>
<dbReference type="EMBL" id="DF830143">
    <property type="protein sequence ID" value="GAK68376.1"/>
    <property type="molecule type" value="Genomic_DNA"/>
</dbReference>
<keyword evidence="3" id="KW-0472">Membrane</keyword>
<accession>A0A081CNY0</accession>
<dbReference type="AlphaFoldDB" id="A0A081CNY0"/>
<organism evidence="5">
    <name type="scientific">Pseudozyma antarctica</name>
    <name type="common">Yeast</name>
    <name type="synonym">Candida antarctica</name>
    <dbReference type="NCBI Taxonomy" id="84753"/>
    <lineage>
        <taxon>Eukaryota</taxon>
        <taxon>Fungi</taxon>
        <taxon>Dikarya</taxon>
        <taxon>Basidiomycota</taxon>
        <taxon>Ustilaginomycotina</taxon>
        <taxon>Ustilaginomycetes</taxon>
        <taxon>Ustilaginales</taxon>
        <taxon>Ustilaginaceae</taxon>
        <taxon>Moesziomyces</taxon>
    </lineage>
</organism>
<keyword evidence="3" id="KW-1133">Transmembrane helix</keyword>
<evidence type="ECO:0000256" key="1">
    <source>
        <dbReference type="ARBA" id="ARBA00007191"/>
    </source>
</evidence>